<feature type="coiled-coil region" evidence="1">
    <location>
        <begin position="164"/>
        <end position="194"/>
    </location>
</feature>
<sequence>MANGCVAAIRKGCELYKQVKGTINDAQKTFNEVKTITKEVGGFLGFFTKKVEVEVPVESKPSNGHKKSVVQADENSVYADLATNLSKLFRLQDQLAKFIRDEEEKSKSVYDPNQTLMESALQRVLVQEQMDKLAEQVQWEMIYNSPPELGALFSKCHHMRMQIISEQDHARAKIEKKKREAKRKKEEMVSKMQDNVIYFVAVFFVFSALAFTWWVIVLDRKVRYGW</sequence>
<proteinExistence type="predicted"/>
<protein>
    <submittedName>
        <fullName evidence="3">Uncharacterized protein</fullName>
    </submittedName>
</protein>
<keyword evidence="2" id="KW-0812">Transmembrane</keyword>
<organism evidence="3">
    <name type="scientific">uncultured Caudovirales phage</name>
    <dbReference type="NCBI Taxonomy" id="2100421"/>
    <lineage>
        <taxon>Viruses</taxon>
        <taxon>Duplodnaviria</taxon>
        <taxon>Heunggongvirae</taxon>
        <taxon>Uroviricota</taxon>
        <taxon>Caudoviricetes</taxon>
        <taxon>Peduoviridae</taxon>
        <taxon>Maltschvirus</taxon>
        <taxon>Maltschvirus maltsch</taxon>
    </lineage>
</organism>
<accession>A0A6J5SJA7</accession>
<feature type="transmembrane region" description="Helical" evidence="2">
    <location>
        <begin position="196"/>
        <end position="216"/>
    </location>
</feature>
<name>A0A6J5SJA7_9CAUD</name>
<keyword evidence="2" id="KW-1133">Transmembrane helix</keyword>
<gene>
    <name evidence="3" type="ORF">UFOVP1457_37</name>
</gene>
<reference evidence="3" key="1">
    <citation type="submission" date="2020-05" db="EMBL/GenBank/DDBJ databases">
        <authorList>
            <person name="Chiriac C."/>
            <person name="Salcher M."/>
            <person name="Ghai R."/>
            <person name="Kavagutti S V."/>
        </authorList>
    </citation>
    <scope>NUCLEOTIDE SEQUENCE</scope>
</reference>
<evidence type="ECO:0000256" key="2">
    <source>
        <dbReference type="SAM" id="Phobius"/>
    </source>
</evidence>
<dbReference type="EMBL" id="LR797409">
    <property type="protein sequence ID" value="CAB4214369.1"/>
    <property type="molecule type" value="Genomic_DNA"/>
</dbReference>
<evidence type="ECO:0000313" key="3">
    <source>
        <dbReference type="EMBL" id="CAB4214369.1"/>
    </source>
</evidence>
<keyword evidence="2" id="KW-0472">Membrane</keyword>
<keyword evidence="1" id="KW-0175">Coiled coil</keyword>
<evidence type="ECO:0000256" key="1">
    <source>
        <dbReference type="SAM" id="Coils"/>
    </source>
</evidence>